<sequence length="597" mass="68588">MGNYISKAPVLTCVVLIFATTIYILTKKNKKIKNDNIVKDAINSINNNNININNKSKAQIEEEVLKKFRDYDIVIDLASVDTFVIKDSSWTIYISDQVLKDCDPSAEYPIAKILEGSDKYKTITVIGYFKRGKTFVINLINDFNLPSGSKNKTKGLSMIISQATTSLFIDTQGGNTPLPCHTNDVEDAELQRIYNISTGDPNQLNNLHLARKKATESFIQEVAIGLSNLVIFVVNEMTWSDQQNIMALQKKIMNQESKASRLYVIHNFMNVDNEKDLIAMIKTYVTTPFKGRFHPDFECDDLVVHSFADAANNTTHFFLCDDNSEFGHKWNRIVAKLIRNNIKGIIDENKEFDTILLKTIKEKMKVNIKYPSDLKIVPYKNEELSLVEKHPKKKNFSFNREKNNIKPHMIKALDEYEELFDQVAPISIDINQIPMFSIVPIEYKVDGKIDHSLKAKDIDYIDNNIVVRGGYKPPFDRIEDENSLTLVFDIPFIFQNDINHMIYYDKDEDCMVLRVWGIRELKYKTDEKDVTDNGSLGVCKYSPATKLIPSSNSRKEGEYDLRIPIQACYGIEYETDFENGMLNVMFKNILNKKKIIK</sequence>
<keyword evidence="1" id="KW-1133">Transmembrane helix</keyword>
<organism evidence="2 3">
    <name type="scientific">Dictyostelium purpureum</name>
    <name type="common">Slime mold</name>
    <dbReference type="NCBI Taxonomy" id="5786"/>
    <lineage>
        <taxon>Eukaryota</taxon>
        <taxon>Amoebozoa</taxon>
        <taxon>Evosea</taxon>
        <taxon>Eumycetozoa</taxon>
        <taxon>Dictyostelia</taxon>
        <taxon>Dictyosteliales</taxon>
        <taxon>Dictyosteliaceae</taxon>
        <taxon>Dictyostelium</taxon>
    </lineage>
</organism>
<evidence type="ECO:0000313" key="2">
    <source>
        <dbReference type="EMBL" id="EGC29696.1"/>
    </source>
</evidence>
<dbReference type="PANTHER" id="PTHR34726">
    <property type="entry name" value="GBP DOMAIN-CONTAINING PROTEIN"/>
    <property type="match status" value="1"/>
</dbReference>
<keyword evidence="1" id="KW-0812">Transmembrane</keyword>
<evidence type="ECO:0000313" key="3">
    <source>
        <dbReference type="Proteomes" id="UP000001064"/>
    </source>
</evidence>
<dbReference type="KEGG" id="dpp:DICPUDRAFT_99756"/>
<dbReference type="FunCoup" id="F1A285">
    <property type="interactions" value="10"/>
</dbReference>
<dbReference type="Proteomes" id="UP000001064">
    <property type="component" value="Unassembled WGS sequence"/>
</dbReference>
<dbReference type="EMBL" id="GL871402">
    <property type="protein sequence ID" value="EGC29696.1"/>
    <property type="molecule type" value="Genomic_DNA"/>
</dbReference>
<reference evidence="3" key="1">
    <citation type="journal article" date="2011" name="Genome Biol.">
        <title>Comparative genomics of the social amoebae Dictyostelium discoideum and Dictyostelium purpureum.</title>
        <authorList>
            <consortium name="US DOE Joint Genome Institute (JGI-PGF)"/>
            <person name="Sucgang R."/>
            <person name="Kuo A."/>
            <person name="Tian X."/>
            <person name="Salerno W."/>
            <person name="Parikh A."/>
            <person name="Feasley C.L."/>
            <person name="Dalin E."/>
            <person name="Tu H."/>
            <person name="Huang E."/>
            <person name="Barry K."/>
            <person name="Lindquist E."/>
            <person name="Shapiro H."/>
            <person name="Bruce D."/>
            <person name="Schmutz J."/>
            <person name="Salamov A."/>
            <person name="Fey P."/>
            <person name="Gaudet P."/>
            <person name="Anjard C."/>
            <person name="Babu M.M."/>
            <person name="Basu S."/>
            <person name="Bushmanova Y."/>
            <person name="van der Wel H."/>
            <person name="Katoh-Kurasawa M."/>
            <person name="Dinh C."/>
            <person name="Coutinho P.M."/>
            <person name="Saito T."/>
            <person name="Elias M."/>
            <person name="Schaap P."/>
            <person name="Kay R.R."/>
            <person name="Henrissat B."/>
            <person name="Eichinger L."/>
            <person name="Rivero F."/>
            <person name="Putnam N.H."/>
            <person name="West C.M."/>
            <person name="Loomis W.F."/>
            <person name="Chisholm R.L."/>
            <person name="Shaulsky G."/>
            <person name="Strassmann J.E."/>
            <person name="Queller D.C."/>
            <person name="Kuspa A."/>
            <person name="Grigoriev I.V."/>
        </authorList>
    </citation>
    <scope>NUCLEOTIDE SEQUENCE [LARGE SCALE GENOMIC DNA]</scope>
    <source>
        <strain evidence="3">QSDP1</strain>
    </source>
</reference>
<dbReference type="OMA" id="TTHFFLC"/>
<protein>
    <recommendedName>
        <fullName evidence="4">G domain-containing protein</fullName>
    </recommendedName>
</protein>
<proteinExistence type="predicted"/>
<dbReference type="STRING" id="5786.F1A285"/>
<accession>F1A285</accession>
<feature type="transmembrane region" description="Helical" evidence="1">
    <location>
        <begin position="6"/>
        <end position="25"/>
    </location>
</feature>
<dbReference type="InParanoid" id="F1A285"/>
<dbReference type="GeneID" id="10505093"/>
<name>F1A285_DICPU</name>
<dbReference type="AlphaFoldDB" id="F1A285"/>
<keyword evidence="3" id="KW-1185">Reference proteome</keyword>
<evidence type="ECO:0000256" key="1">
    <source>
        <dbReference type="SAM" id="Phobius"/>
    </source>
</evidence>
<dbReference type="PANTHER" id="PTHR34726:SF2">
    <property type="entry name" value="HSP20-LIKE CHAPERONE DOMAIN-CONTAINING PROTEIN-RELATED"/>
    <property type="match status" value="1"/>
</dbReference>
<dbReference type="RefSeq" id="XP_003293778.1">
    <property type="nucleotide sequence ID" value="XM_003293730.1"/>
</dbReference>
<keyword evidence="1" id="KW-0472">Membrane</keyword>
<evidence type="ECO:0008006" key="4">
    <source>
        <dbReference type="Google" id="ProtNLM"/>
    </source>
</evidence>
<dbReference type="eggNOG" id="ENOG502SYRR">
    <property type="taxonomic scope" value="Eukaryota"/>
</dbReference>
<dbReference type="OrthoDB" id="2135133at2759"/>
<dbReference type="GO" id="GO:0031149">
    <property type="term" value="P:sorocarp stalk cell differentiation"/>
    <property type="evidence" value="ECO:0007669"/>
    <property type="project" value="EnsemblProtists"/>
</dbReference>
<gene>
    <name evidence="2" type="ORF">DICPUDRAFT_99756</name>
</gene>
<dbReference type="VEuPathDB" id="AmoebaDB:DICPUDRAFT_99756"/>
<dbReference type="GO" id="GO:0099139">
    <property type="term" value="P:cheating during chimeric sorocarp development"/>
    <property type="evidence" value="ECO:0007669"/>
    <property type="project" value="EnsemblProtists"/>
</dbReference>